<dbReference type="GO" id="GO:0005615">
    <property type="term" value="C:extracellular space"/>
    <property type="evidence" value="ECO:0007669"/>
    <property type="project" value="TreeGrafter"/>
</dbReference>
<dbReference type="GO" id="GO:0050839">
    <property type="term" value="F:cell adhesion molecule binding"/>
    <property type="evidence" value="ECO:0007669"/>
    <property type="project" value="TreeGrafter"/>
</dbReference>
<dbReference type="STRING" id="499555.BJL86_0235"/>
<keyword evidence="1 3" id="KW-0732">Signal</keyword>
<feature type="signal peptide" evidence="3">
    <location>
        <begin position="1"/>
        <end position="23"/>
    </location>
</feature>
<dbReference type="Proteomes" id="UP000186104">
    <property type="component" value="Chromosome"/>
</dbReference>
<reference evidence="5 6" key="1">
    <citation type="submission" date="2016-06" db="EMBL/GenBank/DDBJ databases">
        <title>Complete genome sequence of a saline-alkali tolerant type strain Dietzia timorensis ID05-A0528T.</title>
        <authorList>
            <person name="Wu X."/>
        </authorList>
    </citation>
    <scope>NUCLEOTIDE SEQUENCE [LARGE SCALE GENOMIC DNA]</scope>
    <source>
        <strain evidence="5 6">ID05-A0528</strain>
    </source>
</reference>
<evidence type="ECO:0000256" key="2">
    <source>
        <dbReference type="SAM" id="MobiDB-lite"/>
    </source>
</evidence>
<dbReference type="Gene3D" id="2.30.180.10">
    <property type="entry name" value="FAS1 domain"/>
    <property type="match status" value="1"/>
</dbReference>
<dbReference type="FunFam" id="2.30.180.10:FF:000019">
    <property type="entry name" value="Cell surface lipoprotein"/>
    <property type="match status" value="1"/>
</dbReference>
<keyword evidence="5" id="KW-0449">Lipoprotein</keyword>
<evidence type="ECO:0000313" key="6">
    <source>
        <dbReference type="Proteomes" id="UP000186104"/>
    </source>
</evidence>
<sequence>MKTSTIRRGGLAIAAAAALAVGACGTEEPEEMNSMGSGDEMSSSAPMSESSDMSMTSPANGAEDADPMANLVGSGCSAYAEQNPDGPASVDGMAQEPVATAASSNPMLTTLTAAVSGEVNPDVNLVDTLNGGELTVFAPVDEAFDAVDDATMDTLGTDADLLTNVLSHHVVEGKINPDDIAGTHTTLAGDEIEVTGEGDDLAVGEAQVVCGGVQTANAVVYLIDGVLMPKM</sequence>
<dbReference type="GO" id="GO:0030198">
    <property type="term" value="P:extracellular matrix organization"/>
    <property type="evidence" value="ECO:0007669"/>
    <property type="project" value="TreeGrafter"/>
</dbReference>
<dbReference type="PANTHER" id="PTHR10900">
    <property type="entry name" value="PERIOSTIN-RELATED"/>
    <property type="match status" value="1"/>
</dbReference>
<organism evidence="5 6">
    <name type="scientific">Dietzia timorensis</name>
    <dbReference type="NCBI Taxonomy" id="499555"/>
    <lineage>
        <taxon>Bacteria</taxon>
        <taxon>Bacillati</taxon>
        <taxon>Actinomycetota</taxon>
        <taxon>Actinomycetes</taxon>
        <taxon>Mycobacteriales</taxon>
        <taxon>Dietziaceae</taxon>
        <taxon>Dietzia</taxon>
    </lineage>
</organism>
<feature type="domain" description="FAS1" evidence="4">
    <location>
        <begin position="95"/>
        <end position="227"/>
    </location>
</feature>
<dbReference type="OrthoDB" id="9800666at2"/>
<feature type="compositionally biased region" description="Low complexity" evidence="2">
    <location>
        <begin position="41"/>
        <end position="55"/>
    </location>
</feature>
<dbReference type="PROSITE" id="PS51257">
    <property type="entry name" value="PROKAR_LIPOPROTEIN"/>
    <property type="match status" value="1"/>
</dbReference>
<protein>
    <submittedName>
        <fullName evidence="5">Cell surface lipoprotein MPT83</fullName>
    </submittedName>
</protein>
<evidence type="ECO:0000256" key="3">
    <source>
        <dbReference type="SAM" id="SignalP"/>
    </source>
</evidence>
<feature type="region of interest" description="Disordered" evidence="2">
    <location>
        <begin position="27"/>
        <end position="92"/>
    </location>
</feature>
<dbReference type="InterPro" id="IPR050904">
    <property type="entry name" value="Adhesion/Biosynth-related"/>
</dbReference>
<dbReference type="SUPFAM" id="SSF82153">
    <property type="entry name" value="FAS1 domain"/>
    <property type="match status" value="1"/>
</dbReference>
<evidence type="ECO:0000256" key="1">
    <source>
        <dbReference type="ARBA" id="ARBA00022729"/>
    </source>
</evidence>
<dbReference type="SMART" id="SM00554">
    <property type="entry name" value="FAS1"/>
    <property type="match status" value="1"/>
</dbReference>
<dbReference type="KEGG" id="dtm:BJL86_0235"/>
<dbReference type="EMBL" id="CP015961">
    <property type="protein sequence ID" value="ANI91046.1"/>
    <property type="molecule type" value="Genomic_DNA"/>
</dbReference>
<dbReference type="GO" id="GO:0007155">
    <property type="term" value="P:cell adhesion"/>
    <property type="evidence" value="ECO:0007669"/>
    <property type="project" value="TreeGrafter"/>
</dbReference>
<dbReference type="InterPro" id="IPR036378">
    <property type="entry name" value="FAS1_dom_sf"/>
</dbReference>
<name>A0A173LFG5_9ACTN</name>
<feature type="chain" id="PRO_5038813761" evidence="3">
    <location>
        <begin position="24"/>
        <end position="231"/>
    </location>
</feature>
<evidence type="ECO:0000259" key="4">
    <source>
        <dbReference type="PROSITE" id="PS50213"/>
    </source>
</evidence>
<gene>
    <name evidence="5" type="ORF">BJL86_0235</name>
</gene>
<accession>A0A173LFG5</accession>
<dbReference type="RefSeq" id="WP_067472564.1">
    <property type="nucleotide sequence ID" value="NZ_CP015961.1"/>
</dbReference>
<dbReference type="PROSITE" id="PS50213">
    <property type="entry name" value="FAS1"/>
    <property type="match status" value="1"/>
</dbReference>
<dbReference type="AlphaFoldDB" id="A0A173LFG5"/>
<dbReference type="InterPro" id="IPR000782">
    <property type="entry name" value="FAS1_domain"/>
</dbReference>
<dbReference type="Pfam" id="PF02469">
    <property type="entry name" value="Fasciclin"/>
    <property type="match status" value="1"/>
</dbReference>
<proteinExistence type="predicted"/>
<dbReference type="GO" id="GO:0031012">
    <property type="term" value="C:extracellular matrix"/>
    <property type="evidence" value="ECO:0007669"/>
    <property type="project" value="TreeGrafter"/>
</dbReference>
<dbReference type="PANTHER" id="PTHR10900:SF77">
    <property type="entry name" value="FI19380P1"/>
    <property type="match status" value="1"/>
</dbReference>
<evidence type="ECO:0000313" key="5">
    <source>
        <dbReference type="EMBL" id="ANI91046.1"/>
    </source>
</evidence>
<keyword evidence="6" id="KW-1185">Reference proteome</keyword>